<organism evidence="2 3">
    <name type="scientific">Mucilaginibacter boryungensis</name>
    <dbReference type="NCBI Taxonomy" id="768480"/>
    <lineage>
        <taxon>Bacteria</taxon>
        <taxon>Pseudomonadati</taxon>
        <taxon>Bacteroidota</taxon>
        <taxon>Sphingobacteriia</taxon>
        <taxon>Sphingobacteriales</taxon>
        <taxon>Sphingobacteriaceae</taxon>
        <taxon>Mucilaginibacter</taxon>
    </lineage>
</organism>
<gene>
    <name evidence="2" type="ORF">IRJ18_09495</name>
</gene>
<name>A0ABR9XGS2_9SPHI</name>
<dbReference type="PROSITE" id="PS51257">
    <property type="entry name" value="PROKAR_LIPOPROTEIN"/>
    <property type="match status" value="1"/>
</dbReference>
<evidence type="ECO:0000313" key="3">
    <source>
        <dbReference type="Proteomes" id="UP000632774"/>
    </source>
</evidence>
<sequence>MKKTTYLAAGMLALLLSACQKTQTPQTTASGAKSPALKTESITSAYTDESTFVSSLSSYGYKNPTQITLNRSGSTTGYNTVYGFNIPTANQVKGFKWNSGDEQTEDWRPQGICGFTWGTHTYLLVTWYGVGPDEISTSHNHYKGSRLALVDITNMSAITYRLILLVQDKANYNTSLLYDKPVAPENPTQYDSFIPVTMHAGGIAYMNQKIYIADTSLGFRVFDLNKLIDNVVSDPTKNSIGKEPNGDLIAFDYTCILPQTGYYKISGGGTPFSGLSLGSGSTPSDQRLWSCQFKTGSTDTPQLFGFPISSTGVVTAPPTVITPYDNTGAGDPVLHAQGAYKAGTTAFITITGQSSYIGSTARLVKYVDGATMGSRYRWPHGAEALYVDSAGLMWCLTEYETSKYGEDNRTVFAVRLSDYQ</sequence>
<dbReference type="RefSeq" id="WP_194105941.1">
    <property type="nucleotide sequence ID" value="NZ_JADFFM010000001.1"/>
</dbReference>
<keyword evidence="1" id="KW-0732">Signal</keyword>
<dbReference type="Proteomes" id="UP000632774">
    <property type="component" value="Unassembled WGS sequence"/>
</dbReference>
<feature type="chain" id="PRO_5046698634" evidence="1">
    <location>
        <begin position="23"/>
        <end position="420"/>
    </location>
</feature>
<comment type="caution">
    <text evidence="2">The sequence shown here is derived from an EMBL/GenBank/DDBJ whole genome shotgun (WGS) entry which is preliminary data.</text>
</comment>
<reference evidence="2 3" key="1">
    <citation type="submission" date="2020-10" db="EMBL/GenBank/DDBJ databases">
        <title>Mucilaginibacter mali sp. nov., isolated from rhizosphere soil of apple orchard.</title>
        <authorList>
            <person name="Lee J.-S."/>
            <person name="Kim H.S."/>
            <person name="Kim J.-S."/>
        </authorList>
    </citation>
    <scope>NUCLEOTIDE SEQUENCE [LARGE SCALE GENOMIC DNA]</scope>
    <source>
        <strain evidence="2 3">KCTC 23157</strain>
    </source>
</reference>
<proteinExistence type="predicted"/>
<evidence type="ECO:0000256" key="1">
    <source>
        <dbReference type="SAM" id="SignalP"/>
    </source>
</evidence>
<feature type="signal peptide" evidence="1">
    <location>
        <begin position="1"/>
        <end position="22"/>
    </location>
</feature>
<dbReference type="EMBL" id="JADFFM010000001">
    <property type="protein sequence ID" value="MBE9666593.1"/>
    <property type="molecule type" value="Genomic_DNA"/>
</dbReference>
<protein>
    <submittedName>
        <fullName evidence="2">Uncharacterized protein</fullName>
    </submittedName>
</protein>
<keyword evidence="3" id="KW-1185">Reference proteome</keyword>
<evidence type="ECO:0000313" key="2">
    <source>
        <dbReference type="EMBL" id="MBE9666593.1"/>
    </source>
</evidence>
<accession>A0ABR9XGS2</accession>